<keyword evidence="4 6" id="KW-0175">Coiled coil</keyword>
<reference evidence="10" key="1">
    <citation type="journal article" date="2019" name="IScience">
        <title>Narwhal Genome Reveals Long-Term Low Genetic Diversity despite Current Large Abundance Size.</title>
        <authorList>
            <person name="Westbury M.V."/>
            <person name="Petersen B."/>
            <person name="Garde E."/>
            <person name="Heide-Jorgensen M.P."/>
            <person name="Lorenzen E.D."/>
        </authorList>
    </citation>
    <scope>NUCLEOTIDE SEQUENCE [LARGE SCALE GENOMIC DNA]</scope>
</reference>
<feature type="region of interest" description="Disordered" evidence="7">
    <location>
        <begin position="341"/>
        <end position="370"/>
    </location>
</feature>
<gene>
    <name evidence="9" type="ORF">EI555_006900</name>
</gene>
<evidence type="ECO:0000256" key="5">
    <source>
        <dbReference type="ARBA" id="ARBA00023212"/>
    </source>
</evidence>
<feature type="coiled-coil region" evidence="6">
    <location>
        <begin position="31"/>
        <end position="65"/>
    </location>
</feature>
<dbReference type="Proteomes" id="UP000308365">
    <property type="component" value="Unassembled WGS sequence"/>
</dbReference>
<dbReference type="GO" id="GO:0097060">
    <property type="term" value="C:synaptic membrane"/>
    <property type="evidence" value="ECO:0007669"/>
    <property type="project" value="TreeGrafter"/>
</dbReference>
<protein>
    <recommendedName>
        <fullName evidence="8">Pericentrin/AKAP-450 centrosomal targeting domain-containing protein</fullName>
    </recommendedName>
</protein>
<dbReference type="GO" id="GO:0015459">
    <property type="term" value="F:potassium channel regulator activity"/>
    <property type="evidence" value="ECO:0007669"/>
    <property type="project" value="TreeGrafter"/>
</dbReference>
<comment type="caution">
    <text evidence="9">The sequence shown here is derived from an EMBL/GenBank/DDBJ whole genome shotgun (WGS) entry which is preliminary data.</text>
</comment>
<feature type="compositionally biased region" description="Basic and acidic residues" evidence="7">
    <location>
        <begin position="357"/>
        <end position="370"/>
    </location>
</feature>
<feature type="coiled-coil region" evidence="6">
    <location>
        <begin position="106"/>
        <end position="159"/>
    </location>
</feature>
<dbReference type="PANTHER" id="PTHR44981:SF1">
    <property type="entry name" value="A-KINASE ANCHOR PROTEIN 9"/>
    <property type="match status" value="1"/>
</dbReference>
<feature type="compositionally biased region" description="Polar residues" evidence="7">
    <location>
        <begin position="341"/>
        <end position="351"/>
    </location>
</feature>
<keyword evidence="5" id="KW-0206">Cytoskeleton</keyword>
<comment type="subcellular location">
    <subcellularLocation>
        <location evidence="1">Cytoplasm</location>
        <location evidence="1">Cytoskeleton</location>
        <location evidence="1">Microtubule organizing center</location>
        <location evidence="1">Centrosome</location>
    </subcellularLocation>
</comment>
<organism evidence="9 10">
    <name type="scientific">Monodon monoceros</name>
    <name type="common">Narwhal</name>
    <name type="synonym">Ceratodon monodon</name>
    <dbReference type="NCBI Taxonomy" id="40151"/>
    <lineage>
        <taxon>Eukaryota</taxon>
        <taxon>Metazoa</taxon>
        <taxon>Chordata</taxon>
        <taxon>Craniata</taxon>
        <taxon>Vertebrata</taxon>
        <taxon>Euteleostomi</taxon>
        <taxon>Mammalia</taxon>
        <taxon>Eutheria</taxon>
        <taxon>Laurasiatheria</taxon>
        <taxon>Artiodactyla</taxon>
        <taxon>Whippomorpha</taxon>
        <taxon>Cetacea</taxon>
        <taxon>Odontoceti</taxon>
        <taxon>Monodontidae</taxon>
        <taxon>Monodon</taxon>
    </lineage>
</organism>
<dbReference type="GO" id="GO:0007165">
    <property type="term" value="P:signal transduction"/>
    <property type="evidence" value="ECO:0007669"/>
    <property type="project" value="InterPro"/>
</dbReference>
<feature type="coiled-coil region" evidence="6">
    <location>
        <begin position="1837"/>
        <end position="1871"/>
    </location>
</feature>
<sequence>MEDEERQKKLEAGKAKLQEFEAAIKQRDGIITQLTANLQQARREKDETMREFLELTEQSQKLQIQFQHASETLRNSTHSSTAADLLQAKQQILTHQQQLEEQDHLLEDYHKKKEDFKMQISFLQEKIRAYEMFSGEFGVKQETNMVKLLEKQYQERLEEEVAKIFEATDKKFKEEFKPLSKELGEDGKEVLLSNKGNLDDILESKDRELTISEEMFSKDKTFMLHDEILVSSIDASRQLMLNEEQLEDMRQELVRQYQEHQQATELLRQAHMRQMERQREDQEQLQEEIKRLNKQLAQRSSIDNENLVSERERVLLEELEALKQLSLAGREKLCCELRNSSTQTQNANENQGEIEEQTFKEKELDRKPEEVPPEILSTERTHLATVKLSGSWLEEQDEDIYEVESRVPLPHPFPLCEHLDENNSVIVNTSIFHFIHKRNGHILKLISKISLPTPPYSLEHAKVTQTELMRESFRQKQEVTESLKCQEELRERLHEECRAREQLAVELSKAEGVIDGYADEKALFERQIQEKIDIIDRLEQELLCAGNRLQELEAEQQQIQEERELLSRQKEAMKAEAGPVEQRLVDAAVDAAPGAELLQETEKLMKEKLEVQCQAEKVRDDLQKQVKALEIDVEEQVSRFIELEQEKNAELMDLRQQNQALEKQLEKMRKFLDEQAIDREHERDVFQQEIQKLEQQLKVVPRFQPISEHQTREVEQLTNHLKEKTDKCSELLLSKEQLQRDIQERNEEIEKLEFRVRELEQALLMSTDSFQKVEDRRQFGSVEAKAELSLEIQLQAERDAIDRKEKEITNLEEQLEQFREELENKNEEVQQLHMQLEIQKKESTTRLQELEQENKLFKDEMEKLGFAIKQADPISTQDQHVLFGKFAQIMQEKEVEIDQLNEQITKLQHQLKITTDNKTTTELIHTSEENEFFGRFETLTAESAATKEELASYKEKAEKLQEELLVKETNMAFLQKDLSQVRDQLKKAEEKLSYFLEKEDNTKVQENRKFCTLEPLPIEVGKSSASQTDGTLKVNSSNQTPQILVRNAGIQIDLRSECSSEEVTEVINQFTEKIEQMQELHAAEILDMESRHISETETLKRDHYVAIQLLTEECGTLKSVIQCLRSKEGSSVPELTHSDAYQSREICSSDSGSDWGQGIYLTQSQGFDTASEGRGEEGESSTDSFPKKIKGLLRAVHNEGMQVLSLTESPCSDGEDHSVQQASESWLEERRAYLSTISSLKDLITKMQMQREAKVYDSSQSHESSSDWRGELLLALQQVFLKEHGVLLAAFQTELTTLGTRDAVELLNCLEQRIQEQGIEYRAAMECLQKADRRSLLAEIQALHAQMNGKKMTLKREQENEQPSQELLEYNMQQKQSQMLEMQVELSSLKDRATELQEQLSSEKMVIAELKSELAQAKLELETTLKAQHKHLKELEAFRLEVKDKTDEVHLLNDTLASEQKKSRELQWALEKEKAKLGRSEERDKEELEDLKFSLEGQKQRNIQLNQLLEQQKQQLNESQQKIESQRVLHDAQLSEERGRNLELQVLLESEKVRIREMSSTLDRERELHAQLQSSDDSGQSRPSLPSEDLLKELQKQLEEKHSRIVELLNETEKYKLDSLQTRQQMEKDRQVHRKTLQTEQEANTEGQKKMYELQSKVEDLQRQLEEKRQQVYKLDLEGKRLQGIMQEFQKQELEREEKRESRRILYQNLNEPTTWSLTNDRTRNWVLQQKIGETKESSYPKMIEMNGGGAGYNHELEMIRQKLQRVASKLQHLAQKASNRLQFETADDEDFVWVQENIDGIVLQLQKLTGQPGEEPTLRSPSTSCGSLTERLLRQNTELTGHISQLTEEKNDLRNMVMKLEEQIRCYRQTGAARDYSSRFSFSGGPNIEAIIASEKEVWNREKLTLQKSLKRAEAEVYKLKGELRNEALLQNLSPDSEHATVKRIYGKYLRAESFRKALIYQKKYLLLLLGGFQECEDATLALLARMGGHPAFTDLEVITSRPKGFTRFRSAVRVSMAISRMKFLVRRWHRVTSSGSININRDGFGLNPGAEKTDPFYHSSGGLELYGEPRQSTYRSRSDLDYPRSPLPFQNRYPGPPADLNPGSLACSQLQNYDPDRALTDYITRLEALQRRLGTVQSGTLRLTKYWQHHSA</sequence>
<dbReference type="GO" id="GO:0060307">
    <property type="term" value="P:regulation of ventricular cardiac muscle cell membrane repolarization"/>
    <property type="evidence" value="ECO:0007669"/>
    <property type="project" value="TreeGrafter"/>
</dbReference>
<evidence type="ECO:0000256" key="1">
    <source>
        <dbReference type="ARBA" id="ARBA00004300"/>
    </source>
</evidence>
<dbReference type="GO" id="GO:0060090">
    <property type="term" value="F:molecular adaptor activity"/>
    <property type="evidence" value="ECO:0007669"/>
    <property type="project" value="InterPro"/>
</dbReference>
<feature type="region of interest" description="Disordered" evidence="7">
    <location>
        <begin position="2063"/>
        <end position="2102"/>
    </location>
</feature>
<keyword evidence="2" id="KW-0963">Cytoplasm</keyword>
<feature type="coiled-coil region" evidence="6">
    <location>
        <begin position="619"/>
        <end position="762"/>
    </location>
</feature>
<feature type="coiled-coil region" evidence="6">
    <location>
        <begin position="236"/>
        <end position="302"/>
    </location>
</feature>
<name>A0A4U1F9G3_MONMO</name>
<evidence type="ECO:0000256" key="6">
    <source>
        <dbReference type="SAM" id="Coils"/>
    </source>
</evidence>
<evidence type="ECO:0000259" key="8">
    <source>
        <dbReference type="Pfam" id="PF10495"/>
    </source>
</evidence>
<proteinExistence type="predicted"/>
<feature type="coiled-coil region" evidence="6">
    <location>
        <begin position="521"/>
        <end position="576"/>
    </location>
</feature>
<keyword evidence="3" id="KW-0597">Phosphoprotein</keyword>
<feature type="coiled-coil region" evidence="6">
    <location>
        <begin position="1372"/>
        <end position="1427"/>
    </location>
</feature>
<accession>A0A4U1F9G3</accession>
<feature type="coiled-coil region" evidence="6">
    <location>
        <begin position="787"/>
        <end position="998"/>
    </location>
</feature>
<dbReference type="GO" id="GO:0005801">
    <property type="term" value="C:cis-Golgi network"/>
    <property type="evidence" value="ECO:0007669"/>
    <property type="project" value="TreeGrafter"/>
</dbReference>
<evidence type="ECO:0000256" key="4">
    <source>
        <dbReference type="ARBA" id="ARBA00023054"/>
    </source>
</evidence>
<feature type="domain" description="Pericentrin/AKAP-450 centrosomal targeting" evidence="8">
    <location>
        <begin position="1949"/>
        <end position="2030"/>
    </location>
</feature>
<dbReference type="InterPro" id="IPR028745">
    <property type="entry name" value="AKAP9/Pericentrin"/>
</dbReference>
<dbReference type="Pfam" id="PF10495">
    <property type="entry name" value="PACT_coil_coil"/>
    <property type="match status" value="1"/>
</dbReference>
<dbReference type="PANTHER" id="PTHR44981">
    <property type="entry name" value="PERICENTRIN-LIKE PROTEIN, ISOFORM F"/>
    <property type="match status" value="1"/>
</dbReference>
<evidence type="ECO:0000313" key="10">
    <source>
        <dbReference type="Proteomes" id="UP000308365"/>
    </source>
</evidence>
<evidence type="ECO:0000313" key="9">
    <source>
        <dbReference type="EMBL" id="TKC46201.1"/>
    </source>
</evidence>
<feature type="region of interest" description="Disordered" evidence="7">
    <location>
        <begin position="1624"/>
        <end position="1647"/>
    </location>
</feature>
<dbReference type="GO" id="GO:1903358">
    <property type="term" value="P:regulation of Golgi organization"/>
    <property type="evidence" value="ECO:0007669"/>
    <property type="project" value="TreeGrafter"/>
</dbReference>
<dbReference type="GO" id="GO:0051661">
    <property type="term" value="P:maintenance of centrosome location"/>
    <property type="evidence" value="ECO:0007669"/>
    <property type="project" value="TreeGrafter"/>
</dbReference>
<dbReference type="GO" id="GO:0005813">
    <property type="term" value="C:centrosome"/>
    <property type="evidence" value="ECO:0007669"/>
    <property type="project" value="UniProtKB-SubCell"/>
</dbReference>
<feature type="coiled-coil region" evidence="6">
    <location>
        <begin position="1456"/>
        <end position="1529"/>
    </location>
</feature>
<dbReference type="GO" id="GO:0005795">
    <property type="term" value="C:Golgi stack"/>
    <property type="evidence" value="ECO:0007669"/>
    <property type="project" value="TreeGrafter"/>
</dbReference>
<dbReference type="InterPro" id="IPR019528">
    <property type="entry name" value="PACT_domain"/>
</dbReference>
<evidence type="ECO:0000256" key="2">
    <source>
        <dbReference type="ARBA" id="ARBA00022490"/>
    </source>
</evidence>
<evidence type="ECO:0000256" key="3">
    <source>
        <dbReference type="ARBA" id="ARBA00022553"/>
    </source>
</evidence>
<dbReference type="EMBL" id="RWIC01000284">
    <property type="protein sequence ID" value="TKC46201.1"/>
    <property type="molecule type" value="Genomic_DNA"/>
</dbReference>
<evidence type="ECO:0000256" key="7">
    <source>
        <dbReference type="SAM" id="MobiDB-lite"/>
    </source>
</evidence>
<dbReference type="GO" id="GO:0034237">
    <property type="term" value="F:protein kinase A regulatory subunit binding"/>
    <property type="evidence" value="ECO:0007669"/>
    <property type="project" value="TreeGrafter"/>
</dbReference>